<dbReference type="EMBL" id="WOTB01000020">
    <property type="protein sequence ID" value="NHN85803.1"/>
    <property type="molecule type" value="Genomic_DNA"/>
</dbReference>
<reference evidence="1 2" key="1">
    <citation type="journal article" date="2020" name="Int. J. Syst. Evol. Microbiol.">
        <title>Novel acetic acid bacteria from cider fermentations: Acetobacter conturbans sp. nov. and Acetobacter fallax sp. nov.</title>
        <authorList>
            <person name="Sombolestani A.S."/>
            <person name="Cleenwerck I."/>
            <person name="Cnockaert M."/>
            <person name="Borremans W."/>
            <person name="Wieme A.D."/>
            <person name="De Vuyst L."/>
            <person name="Vandamme P."/>
        </authorList>
    </citation>
    <scope>NUCLEOTIDE SEQUENCE [LARGE SCALE GENOMIC DNA]</scope>
    <source>
        <strain evidence="1 2">LMG 30640</strain>
    </source>
</reference>
<evidence type="ECO:0008006" key="3">
    <source>
        <dbReference type="Google" id="ProtNLM"/>
    </source>
</evidence>
<organism evidence="1 2">
    <name type="scientific">Acetobacter musti</name>
    <dbReference type="NCBI Taxonomy" id="864732"/>
    <lineage>
        <taxon>Bacteria</taxon>
        <taxon>Pseudomonadati</taxon>
        <taxon>Pseudomonadota</taxon>
        <taxon>Alphaproteobacteria</taxon>
        <taxon>Acetobacterales</taxon>
        <taxon>Acetobacteraceae</taxon>
        <taxon>Acetobacter</taxon>
    </lineage>
</organism>
<name>A0ABX0JUX1_9PROT</name>
<keyword evidence="2" id="KW-1185">Reference proteome</keyword>
<evidence type="ECO:0000313" key="1">
    <source>
        <dbReference type="EMBL" id="NHN85803.1"/>
    </source>
</evidence>
<comment type="caution">
    <text evidence="1">The sequence shown here is derived from an EMBL/GenBank/DDBJ whole genome shotgun (WGS) entry which is preliminary data.</text>
</comment>
<accession>A0ABX0JUX1</accession>
<proteinExistence type="predicted"/>
<protein>
    <recommendedName>
        <fullName evidence="3">N-acetyltransferase domain-containing protein</fullName>
    </recommendedName>
</protein>
<gene>
    <name evidence="1" type="ORF">GOB93_14295</name>
</gene>
<evidence type="ECO:0000313" key="2">
    <source>
        <dbReference type="Proteomes" id="UP000635278"/>
    </source>
</evidence>
<dbReference type="Proteomes" id="UP000635278">
    <property type="component" value="Unassembled WGS sequence"/>
</dbReference>
<sequence>MIWWRKADESDAGMIAPLLRPADRLEVMRMGEGDPEGVLRRTIRQSEDAGVFFDRDRPLCAFGIVRSLDVGHPWLIGTEYLSGTPKAFLRGTRLRVQEWRQEYRLLTNWIDAEYPQAIRWLQWLGFTIGQPEPIGLYGAMFCRAEMRGV</sequence>
<dbReference type="RefSeq" id="WP_173584194.1">
    <property type="nucleotide sequence ID" value="NZ_WOTB01000020.1"/>
</dbReference>